<feature type="compositionally biased region" description="Polar residues" evidence="1">
    <location>
        <begin position="173"/>
        <end position="183"/>
    </location>
</feature>
<dbReference type="EMBL" id="BMMK01000032">
    <property type="protein sequence ID" value="GGM74756.1"/>
    <property type="molecule type" value="Genomic_DNA"/>
</dbReference>
<evidence type="ECO:0000313" key="3">
    <source>
        <dbReference type="Proteomes" id="UP000637578"/>
    </source>
</evidence>
<name>A0A8J3CJ79_9PSEU</name>
<accession>A0A8J3CJ79</accession>
<dbReference type="AlphaFoldDB" id="A0A8J3CJ79"/>
<gene>
    <name evidence="2" type="ORF">GCM10012275_51810</name>
</gene>
<reference evidence="2" key="1">
    <citation type="journal article" date="2014" name="Int. J. Syst. Evol. Microbiol.">
        <title>Complete genome sequence of Corynebacterium casei LMG S-19264T (=DSM 44701T), isolated from a smear-ripened cheese.</title>
        <authorList>
            <consortium name="US DOE Joint Genome Institute (JGI-PGF)"/>
            <person name="Walter F."/>
            <person name="Albersmeier A."/>
            <person name="Kalinowski J."/>
            <person name="Ruckert C."/>
        </authorList>
    </citation>
    <scope>NUCLEOTIDE SEQUENCE</scope>
    <source>
        <strain evidence="2">CGMCC 4.5737</strain>
    </source>
</reference>
<reference evidence="2" key="2">
    <citation type="submission" date="2020-09" db="EMBL/GenBank/DDBJ databases">
        <authorList>
            <person name="Sun Q."/>
            <person name="Zhou Y."/>
        </authorList>
    </citation>
    <scope>NUCLEOTIDE SEQUENCE</scope>
    <source>
        <strain evidence="2">CGMCC 4.5737</strain>
    </source>
</reference>
<evidence type="ECO:0000256" key="1">
    <source>
        <dbReference type="SAM" id="MobiDB-lite"/>
    </source>
</evidence>
<comment type="caution">
    <text evidence="2">The sequence shown here is derived from an EMBL/GenBank/DDBJ whole genome shotgun (WGS) entry which is preliminary data.</text>
</comment>
<feature type="region of interest" description="Disordered" evidence="1">
    <location>
        <begin position="32"/>
        <end position="61"/>
    </location>
</feature>
<feature type="compositionally biased region" description="Low complexity" evidence="1">
    <location>
        <begin position="214"/>
        <end position="237"/>
    </location>
</feature>
<keyword evidence="3" id="KW-1185">Reference proteome</keyword>
<dbReference type="RefSeq" id="WP_189061023.1">
    <property type="nucleotide sequence ID" value="NZ_BMMK01000032.1"/>
</dbReference>
<protein>
    <submittedName>
        <fullName evidence="2">Uncharacterized protein</fullName>
    </submittedName>
</protein>
<evidence type="ECO:0000313" key="2">
    <source>
        <dbReference type="EMBL" id="GGM74756.1"/>
    </source>
</evidence>
<dbReference type="PROSITE" id="PS51257">
    <property type="entry name" value="PROKAR_LIPOPROTEIN"/>
    <property type="match status" value="1"/>
</dbReference>
<proteinExistence type="predicted"/>
<feature type="compositionally biased region" description="Basic and acidic residues" evidence="1">
    <location>
        <begin position="189"/>
        <end position="207"/>
    </location>
</feature>
<sequence>MDGPGRGALRSCRAALAIGVLTLPILGGCGDGRSGGTGDERRPPGVTDTVGPPGGERPGRPGEEFTFRLLGGDPDPGNTNAEEVFAALRRGDCHAAQRELNGTWHVQTSPRVVVLYQAAVHACEGSSASHRAAARNVLDRGAAYGGWAGLATDEFAWLGDVQVCRALNSVLRQRPQSETQCPEASTPEWQERNGRRDDPRTPYDESRGAGGVGTTTTTRTTTTTTTTGATTTTPGQP</sequence>
<organism evidence="2 3">
    <name type="scientific">Longimycelium tulufanense</name>
    <dbReference type="NCBI Taxonomy" id="907463"/>
    <lineage>
        <taxon>Bacteria</taxon>
        <taxon>Bacillati</taxon>
        <taxon>Actinomycetota</taxon>
        <taxon>Actinomycetes</taxon>
        <taxon>Pseudonocardiales</taxon>
        <taxon>Pseudonocardiaceae</taxon>
        <taxon>Longimycelium</taxon>
    </lineage>
</organism>
<dbReference type="Proteomes" id="UP000637578">
    <property type="component" value="Unassembled WGS sequence"/>
</dbReference>
<feature type="region of interest" description="Disordered" evidence="1">
    <location>
        <begin position="173"/>
        <end position="237"/>
    </location>
</feature>